<organism evidence="1 2">
    <name type="scientific">Naganishia vaughanmartiniae</name>
    <dbReference type="NCBI Taxonomy" id="1424756"/>
    <lineage>
        <taxon>Eukaryota</taxon>
        <taxon>Fungi</taxon>
        <taxon>Dikarya</taxon>
        <taxon>Basidiomycota</taxon>
        <taxon>Agaricomycotina</taxon>
        <taxon>Tremellomycetes</taxon>
        <taxon>Filobasidiales</taxon>
        <taxon>Filobasidiaceae</taxon>
        <taxon>Naganishia</taxon>
    </lineage>
</organism>
<sequence length="503" mass="54927">MSPYIPKLQISKDCVLVAAGPKLIKYSLKPHATESSGNEHVVQRIVTGEKTIWTPGIPSLRHRSAHQSVYPQLRRTNARLDGRRMTSYSPLEDITGFYQLSNGQVITGNVGGILQRQRLPKNSPSPSKSPQVAESTALYQHPFMQQIVEVSCDLTNTGGTAILSATKDGLASLYHAESPWIRPSTIDVGTRLWTAHLSLSASQPFAAFGGSGNTSQALRIYPVRPSGIFAPSPAKEHDHVAFGGSQRGRSAVYGIATPPNDMTMSYSNNPGSIVLSAWYDSFARIYDLRTTNLATGKATPVVEMQDPWSHEALYCCDFVGPGNVVAGSARHGMLHIWDPRMLRFAASRDETVIVKGVGSWDISVQDPHESAVLRKHQGGWTVYTPGQPDSPVYDVKGEGGRIWGVTNRRTFVLAFDTLGASPSDRKAHGWDIVPPHLGPQIQSRNVHNGQRQGHGRSGAWNGDVDEGSRDYATCYEHADTSLNPFYSLGANRPNLLSLRAQNR</sequence>
<name>A0ACC2X5M1_9TREE</name>
<gene>
    <name evidence="1" type="ORF">QFC22_003559</name>
</gene>
<proteinExistence type="predicted"/>
<comment type="caution">
    <text evidence="1">The sequence shown here is derived from an EMBL/GenBank/DDBJ whole genome shotgun (WGS) entry which is preliminary data.</text>
</comment>
<dbReference type="EMBL" id="JASBWU010000009">
    <property type="protein sequence ID" value="KAJ9119068.1"/>
    <property type="molecule type" value="Genomic_DNA"/>
</dbReference>
<evidence type="ECO:0000313" key="1">
    <source>
        <dbReference type="EMBL" id="KAJ9119068.1"/>
    </source>
</evidence>
<keyword evidence="2" id="KW-1185">Reference proteome</keyword>
<accession>A0ACC2X5M1</accession>
<reference evidence="1" key="1">
    <citation type="submission" date="2023-04" db="EMBL/GenBank/DDBJ databases">
        <title>Draft Genome sequencing of Naganishia species isolated from polar environments using Oxford Nanopore Technology.</title>
        <authorList>
            <person name="Leo P."/>
            <person name="Venkateswaran K."/>
        </authorList>
    </citation>
    <scope>NUCLEOTIDE SEQUENCE</scope>
    <source>
        <strain evidence="1">MNA-CCFEE 5425</strain>
    </source>
</reference>
<dbReference type="Proteomes" id="UP001243375">
    <property type="component" value="Unassembled WGS sequence"/>
</dbReference>
<evidence type="ECO:0000313" key="2">
    <source>
        <dbReference type="Proteomes" id="UP001243375"/>
    </source>
</evidence>
<protein>
    <submittedName>
        <fullName evidence="1">Uncharacterized protein</fullName>
    </submittedName>
</protein>